<protein>
    <submittedName>
        <fullName evidence="2">Uncharacterized protein</fullName>
    </submittedName>
</protein>
<evidence type="ECO:0000256" key="1">
    <source>
        <dbReference type="SAM" id="MobiDB-lite"/>
    </source>
</evidence>
<dbReference type="Proteomes" id="UP000276133">
    <property type="component" value="Unassembled WGS sequence"/>
</dbReference>
<feature type="compositionally biased region" description="Basic and acidic residues" evidence="1">
    <location>
        <begin position="33"/>
        <end position="42"/>
    </location>
</feature>
<proteinExistence type="predicted"/>
<evidence type="ECO:0000313" key="3">
    <source>
        <dbReference type="Proteomes" id="UP000276133"/>
    </source>
</evidence>
<sequence length="95" mass="11041">MDLKKRSFYNLKFFDCVVDADDSMKFSSPYNSEDNKYQKDDGVNQESDSSESESEEEFSDSDCTINEKINSSEKSDTETKDQNNRILRKKNTILI</sequence>
<feature type="compositionally biased region" description="Acidic residues" evidence="1">
    <location>
        <begin position="48"/>
        <end position="60"/>
    </location>
</feature>
<dbReference type="EMBL" id="REGN01000820">
    <property type="protein sequence ID" value="RNA38794.1"/>
    <property type="molecule type" value="Genomic_DNA"/>
</dbReference>
<comment type="caution">
    <text evidence="2">The sequence shown here is derived from an EMBL/GenBank/DDBJ whole genome shotgun (WGS) entry which is preliminary data.</text>
</comment>
<feature type="compositionally biased region" description="Basic and acidic residues" evidence="1">
    <location>
        <begin position="70"/>
        <end position="83"/>
    </location>
</feature>
<dbReference type="AlphaFoldDB" id="A0A3M7SSJ6"/>
<name>A0A3M7SSJ6_BRAPC</name>
<accession>A0A3M7SSJ6</accession>
<organism evidence="2 3">
    <name type="scientific">Brachionus plicatilis</name>
    <name type="common">Marine rotifer</name>
    <name type="synonym">Brachionus muelleri</name>
    <dbReference type="NCBI Taxonomy" id="10195"/>
    <lineage>
        <taxon>Eukaryota</taxon>
        <taxon>Metazoa</taxon>
        <taxon>Spiralia</taxon>
        <taxon>Gnathifera</taxon>
        <taxon>Rotifera</taxon>
        <taxon>Eurotatoria</taxon>
        <taxon>Monogononta</taxon>
        <taxon>Pseudotrocha</taxon>
        <taxon>Ploima</taxon>
        <taxon>Brachionidae</taxon>
        <taxon>Brachionus</taxon>
    </lineage>
</organism>
<feature type="region of interest" description="Disordered" evidence="1">
    <location>
        <begin position="23"/>
        <end position="95"/>
    </location>
</feature>
<reference evidence="2 3" key="1">
    <citation type="journal article" date="2018" name="Sci. Rep.">
        <title>Genomic signatures of local adaptation to the degree of environmental predictability in rotifers.</title>
        <authorList>
            <person name="Franch-Gras L."/>
            <person name="Hahn C."/>
            <person name="Garcia-Roger E.M."/>
            <person name="Carmona M.J."/>
            <person name="Serra M."/>
            <person name="Gomez A."/>
        </authorList>
    </citation>
    <scope>NUCLEOTIDE SEQUENCE [LARGE SCALE GENOMIC DNA]</scope>
    <source>
        <strain evidence="2">HYR1</strain>
    </source>
</reference>
<keyword evidence="3" id="KW-1185">Reference proteome</keyword>
<feature type="compositionally biased region" description="Basic residues" evidence="1">
    <location>
        <begin position="86"/>
        <end position="95"/>
    </location>
</feature>
<gene>
    <name evidence="2" type="ORF">BpHYR1_035747</name>
</gene>
<evidence type="ECO:0000313" key="2">
    <source>
        <dbReference type="EMBL" id="RNA38794.1"/>
    </source>
</evidence>